<organism evidence="1 2">
    <name type="scientific">Camellia lanceoleosa</name>
    <dbReference type="NCBI Taxonomy" id="1840588"/>
    <lineage>
        <taxon>Eukaryota</taxon>
        <taxon>Viridiplantae</taxon>
        <taxon>Streptophyta</taxon>
        <taxon>Embryophyta</taxon>
        <taxon>Tracheophyta</taxon>
        <taxon>Spermatophyta</taxon>
        <taxon>Magnoliopsida</taxon>
        <taxon>eudicotyledons</taxon>
        <taxon>Gunneridae</taxon>
        <taxon>Pentapetalae</taxon>
        <taxon>asterids</taxon>
        <taxon>Ericales</taxon>
        <taxon>Theaceae</taxon>
        <taxon>Camellia</taxon>
    </lineage>
</organism>
<dbReference type="Proteomes" id="UP001060215">
    <property type="component" value="Chromosome 2"/>
</dbReference>
<sequence>MSGPMRRTRKRHNSQTRLHKPHNHHKNSTTLINVESCSSVSEKLEALKSLIPTHIGERNPDQLFQETADYIVHLKTQVSILQSLVDFYGSSQTQNALY</sequence>
<protein>
    <submittedName>
        <fullName evidence="1">Uncharacterized protein</fullName>
    </submittedName>
</protein>
<reference evidence="1 2" key="1">
    <citation type="journal article" date="2022" name="Plant J.">
        <title>Chromosome-level genome of Camellia lanceoleosa provides a valuable resource for understanding genome evolution and self-incompatibility.</title>
        <authorList>
            <person name="Gong W."/>
            <person name="Xiao S."/>
            <person name="Wang L."/>
            <person name="Liao Z."/>
            <person name="Chang Y."/>
            <person name="Mo W."/>
            <person name="Hu G."/>
            <person name="Li W."/>
            <person name="Zhao G."/>
            <person name="Zhu H."/>
            <person name="Hu X."/>
            <person name="Ji K."/>
            <person name="Xiang X."/>
            <person name="Song Q."/>
            <person name="Yuan D."/>
            <person name="Jin S."/>
            <person name="Zhang L."/>
        </authorList>
    </citation>
    <scope>NUCLEOTIDE SEQUENCE [LARGE SCALE GENOMIC DNA]</scope>
    <source>
        <strain evidence="1">SQ_2022a</strain>
    </source>
</reference>
<dbReference type="EMBL" id="CM045759">
    <property type="protein sequence ID" value="KAI8017973.1"/>
    <property type="molecule type" value="Genomic_DNA"/>
</dbReference>
<accession>A0ACC0HWY0</accession>
<evidence type="ECO:0000313" key="2">
    <source>
        <dbReference type="Proteomes" id="UP001060215"/>
    </source>
</evidence>
<comment type="caution">
    <text evidence="1">The sequence shown here is derived from an EMBL/GenBank/DDBJ whole genome shotgun (WGS) entry which is preliminary data.</text>
</comment>
<name>A0ACC0HWY0_9ERIC</name>
<evidence type="ECO:0000313" key="1">
    <source>
        <dbReference type="EMBL" id="KAI8017973.1"/>
    </source>
</evidence>
<proteinExistence type="predicted"/>
<gene>
    <name evidence="1" type="ORF">LOK49_LG04G03420</name>
</gene>
<keyword evidence="2" id="KW-1185">Reference proteome</keyword>